<dbReference type="PROSITE" id="PS00041">
    <property type="entry name" value="HTH_ARAC_FAMILY_1"/>
    <property type="match status" value="1"/>
</dbReference>
<comment type="caution">
    <text evidence="11">The sequence shown here is derived from an EMBL/GenBank/DDBJ whole genome shotgun (WGS) entry which is preliminary data.</text>
</comment>
<keyword evidence="6 11" id="KW-0238">DNA-binding</keyword>
<evidence type="ECO:0000256" key="8">
    <source>
        <dbReference type="PROSITE-ProRule" id="PRU00169"/>
    </source>
</evidence>
<evidence type="ECO:0000256" key="1">
    <source>
        <dbReference type="ARBA" id="ARBA00004496"/>
    </source>
</evidence>
<dbReference type="AlphaFoldDB" id="W4VJR5"/>
<dbReference type="InterPro" id="IPR001789">
    <property type="entry name" value="Sig_transdc_resp-reg_receiver"/>
</dbReference>
<keyword evidence="7" id="KW-0804">Transcription</keyword>
<dbReference type="OrthoDB" id="1699at2"/>
<evidence type="ECO:0000313" key="11">
    <source>
        <dbReference type="EMBL" id="GAE93432.1"/>
    </source>
</evidence>
<protein>
    <submittedName>
        <fullName evidence="11">DNA-binding response regulator</fullName>
    </submittedName>
</protein>
<dbReference type="PANTHER" id="PTHR42713">
    <property type="entry name" value="HISTIDINE KINASE-RELATED"/>
    <property type="match status" value="1"/>
</dbReference>
<evidence type="ECO:0000256" key="4">
    <source>
        <dbReference type="ARBA" id="ARBA00023012"/>
    </source>
</evidence>
<evidence type="ECO:0000256" key="5">
    <source>
        <dbReference type="ARBA" id="ARBA00023015"/>
    </source>
</evidence>
<dbReference type="Gene3D" id="1.10.10.60">
    <property type="entry name" value="Homeodomain-like"/>
    <property type="match status" value="2"/>
</dbReference>
<dbReference type="GO" id="GO:0003700">
    <property type="term" value="F:DNA-binding transcription factor activity"/>
    <property type="evidence" value="ECO:0007669"/>
    <property type="project" value="InterPro"/>
</dbReference>
<dbReference type="InterPro" id="IPR051552">
    <property type="entry name" value="HptR"/>
</dbReference>
<keyword evidence="12" id="KW-1185">Reference proteome</keyword>
<dbReference type="InterPro" id="IPR011006">
    <property type="entry name" value="CheY-like_superfamily"/>
</dbReference>
<dbReference type="PROSITE" id="PS50110">
    <property type="entry name" value="RESPONSE_REGULATORY"/>
    <property type="match status" value="1"/>
</dbReference>
<evidence type="ECO:0000256" key="2">
    <source>
        <dbReference type="ARBA" id="ARBA00022490"/>
    </source>
</evidence>
<dbReference type="RefSeq" id="WP_035723689.1">
    <property type="nucleotide sequence ID" value="NZ_BAVS01000012.1"/>
</dbReference>
<dbReference type="Pfam" id="PF00072">
    <property type="entry name" value="Response_reg"/>
    <property type="match status" value="1"/>
</dbReference>
<evidence type="ECO:0000256" key="7">
    <source>
        <dbReference type="ARBA" id="ARBA00023163"/>
    </source>
</evidence>
<dbReference type="Proteomes" id="UP000019102">
    <property type="component" value="Unassembled WGS sequence"/>
</dbReference>
<evidence type="ECO:0000256" key="3">
    <source>
        <dbReference type="ARBA" id="ARBA00022553"/>
    </source>
</evidence>
<dbReference type="SUPFAM" id="SSF52172">
    <property type="entry name" value="CheY-like"/>
    <property type="match status" value="1"/>
</dbReference>
<keyword evidence="5" id="KW-0805">Transcription regulation</keyword>
<evidence type="ECO:0000259" key="9">
    <source>
        <dbReference type="PROSITE" id="PS01124"/>
    </source>
</evidence>
<dbReference type="Gene3D" id="3.40.50.2300">
    <property type="match status" value="1"/>
</dbReference>
<dbReference type="InterPro" id="IPR020449">
    <property type="entry name" value="Tscrpt_reg_AraC-type_HTH"/>
</dbReference>
<accession>W4VJR5</accession>
<keyword evidence="2" id="KW-0963">Cytoplasm</keyword>
<dbReference type="Pfam" id="PF12833">
    <property type="entry name" value="HTH_18"/>
    <property type="match status" value="1"/>
</dbReference>
<organism evidence="11 12">
    <name type="scientific">Gracilibacillus boraciitolerans JCM 21714</name>
    <dbReference type="NCBI Taxonomy" id="1298598"/>
    <lineage>
        <taxon>Bacteria</taxon>
        <taxon>Bacillati</taxon>
        <taxon>Bacillota</taxon>
        <taxon>Bacilli</taxon>
        <taxon>Bacillales</taxon>
        <taxon>Bacillaceae</taxon>
        <taxon>Gracilibacillus</taxon>
    </lineage>
</organism>
<dbReference type="GO" id="GO:0005737">
    <property type="term" value="C:cytoplasm"/>
    <property type="evidence" value="ECO:0007669"/>
    <property type="project" value="UniProtKB-SubCell"/>
</dbReference>
<dbReference type="GO" id="GO:0000160">
    <property type="term" value="P:phosphorelay signal transduction system"/>
    <property type="evidence" value="ECO:0007669"/>
    <property type="project" value="UniProtKB-KW"/>
</dbReference>
<dbReference type="eggNOG" id="COG4753">
    <property type="taxonomic scope" value="Bacteria"/>
</dbReference>
<dbReference type="PANTHER" id="PTHR42713:SF3">
    <property type="entry name" value="TRANSCRIPTIONAL REGULATORY PROTEIN HPTR"/>
    <property type="match status" value="1"/>
</dbReference>
<keyword evidence="4" id="KW-0902">Two-component regulatory system</keyword>
<feature type="domain" description="Response regulatory" evidence="10">
    <location>
        <begin position="3"/>
        <end position="120"/>
    </location>
</feature>
<keyword evidence="3 8" id="KW-0597">Phosphoprotein</keyword>
<feature type="modified residue" description="4-aspartylphosphate" evidence="8">
    <location>
        <position position="55"/>
    </location>
</feature>
<dbReference type="SUPFAM" id="SSF46689">
    <property type="entry name" value="Homeodomain-like"/>
    <property type="match status" value="2"/>
</dbReference>
<evidence type="ECO:0000313" key="12">
    <source>
        <dbReference type="Proteomes" id="UP000019102"/>
    </source>
</evidence>
<dbReference type="InterPro" id="IPR018060">
    <property type="entry name" value="HTH_AraC"/>
</dbReference>
<feature type="domain" description="HTH araC/xylS-type" evidence="9">
    <location>
        <begin position="444"/>
        <end position="540"/>
    </location>
</feature>
<dbReference type="GO" id="GO:0043565">
    <property type="term" value="F:sequence-specific DNA binding"/>
    <property type="evidence" value="ECO:0007669"/>
    <property type="project" value="InterPro"/>
</dbReference>
<gene>
    <name evidence="11" type="ORF">JCM21714_2515</name>
</gene>
<dbReference type="InterPro" id="IPR018062">
    <property type="entry name" value="HTH_AraC-typ_CS"/>
</dbReference>
<dbReference type="PROSITE" id="PS01124">
    <property type="entry name" value="HTH_ARAC_FAMILY_2"/>
    <property type="match status" value="1"/>
</dbReference>
<dbReference type="SMART" id="SM00342">
    <property type="entry name" value="HTH_ARAC"/>
    <property type="match status" value="1"/>
</dbReference>
<reference evidence="11 12" key="1">
    <citation type="journal article" date="2014" name="Genome Announc.">
        <title>Draft Genome Sequence of the Boron-Tolerant and Moderately Halotolerant Bacterium Gracilibacillus boraciitolerans JCM 21714T.</title>
        <authorList>
            <person name="Ahmed I."/>
            <person name="Oshima K."/>
            <person name="Suda W."/>
            <person name="Kitamura K."/>
            <person name="Iida T."/>
            <person name="Ohmori Y."/>
            <person name="Fujiwara T."/>
            <person name="Hattori M."/>
            <person name="Ohkuma M."/>
        </authorList>
    </citation>
    <scope>NUCLEOTIDE SEQUENCE [LARGE SCALE GENOMIC DNA]</scope>
    <source>
        <strain evidence="11 12">JCM 21714</strain>
    </source>
</reference>
<dbReference type="SMART" id="SM00448">
    <property type="entry name" value="REC"/>
    <property type="match status" value="1"/>
</dbReference>
<evidence type="ECO:0000256" key="6">
    <source>
        <dbReference type="ARBA" id="ARBA00023125"/>
    </source>
</evidence>
<dbReference type="InterPro" id="IPR009057">
    <property type="entry name" value="Homeodomain-like_sf"/>
</dbReference>
<proteinExistence type="predicted"/>
<name>W4VJR5_9BACI</name>
<dbReference type="STRING" id="1298598.JCM21714_2515"/>
<comment type="subcellular location">
    <subcellularLocation>
        <location evidence="1">Cytoplasm</location>
    </subcellularLocation>
</comment>
<dbReference type="PRINTS" id="PR00032">
    <property type="entry name" value="HTHARAC"/>
</dbReference>
<evidence type="ECO:0000259" key="10">
    <source>
        <dbReference type="PROSITE" id="PS50110"/>
    </source>
</evidence>
<dbReference type="CDD" id="cd17536">
    <property type="entry name" value="REC_YesN-like"/>
    <property type="match status" value="1"/>
</dbReference>
<sequence length="540" mass="63463">MKSILIIDDELSVREGLTKHVNWERLQIQVIGTASNGKQALQKMEEQLPDIVITDIYMPEMDGLTLIKEVNEKHPYISIIIHSGYNHFDNARKAIQYGVKHFFLKPSPVTEIETVLQEVVQEIEAEEMQQTILETYREQRPVYLTFRKDSFIRNLLFNRYVSKDLTAESQELIGGLVLKHPQIVTSIMINRPPYLTKVHERDWQLLKFSVGNILSETMKHFSEENKLTTHLVDYSDSTYVMVVFLPENSLYLEQLNDQLVHKMLENVLYYLKVSVMLGVSSIKSNLHLLTDAYLESMQALEVAEYEEWNKVYYYQDTKSRASSEVFVYPFETIKEIHGKIADKEYEQLLAIWHRFVNGLSEEKYSPPFYMIQTISINILSALMMDDHSMEHIDEKPLEKSSILIEVYNYNTINKLLSWTTEQLTKWVEHSKEKLASKKTSKLVERVKEHIHQYYDQEITLTEIADSFYVNRNYLSQLFKKITGETFVNYLNNYRIAKAKELLKEKRYMVYEVSEMVGYQNSTYFSQVFKAITGVSPSEYF</sequence>
<dbReference type="EMBL" id="BAVS01000012">
    <property type="protein sequence ID" value="GAE93432.1"/>
    <property type="molecule type" value="Genomic_DNA"/>
</dbReference>
<dbReference type="eggNOG" id="COG2207">
    <property type="taxonomic scope" value="Bacteria"/>
</dbReference>